<dbReference type="SUPFAM" id="SSF55729">
    <property type="entry name" value="Acyl-CoA N-acyltransferases (Nat)"/>
    <property type="match status" value="2"/>
</dbReference>
<sequence>MTAEIRPGRDEDAEGFIALIGGAWAEYPGCVMDVDAEMPELRALATHFGKAGGALWAAEEDGRLVGMVATRPLRHDEAYEICRMYVAREARGTGLARRLLTLAEGWARDAGAARMVLWTDTRFEAAHRFYEKHGYVRQGAIRILDDLSKSLEFRYAKPARGLVVEALDAAGAASAERRLSRILIDCVAAGGSVPFFPPLAPERARDVWRRVSAEVAAGTRVLLAAWRDGALIGTAQLDLGTPENQPHRAAVESLLVDPPARNTGVGRALMQRAEQVARRLGRSLLTLETRADDFAGRLRGELGWQEAGRVPGHALDADRKPVDAAFLWKRLG</sequence>
<dbReference type="InterPro" id="IPR016181">
    <property type="entry name" value="Acyl_CoA_acyltransferase"/>
</dbReference>
<feature type="domain" description="N-acetyltransferase" evidence="3">
    <location>
        <begin position="182"/>
        <end position="332"/>
    </location>
</feature>
<dbReference type="EMBL" id="BAAAFZ010000006">
    <property type="protein sequence ID" value="GAA0568771.1"/>
    <property type="molecule type" value="Genomic_DNA"/>
</dbReference>
<comment type="caution">
    <text evidence="4">The sequence shown here is derived from an EMBL/GenBank/DDBJ whole genome shotgun (WGS) entry which is preliminary data.</text>
</comment>
<dbReference type="Pfam" id="PF00583">
    <property type="entry name" value="Acetyltransf_1"/>
    <property type="match status" value="2"/>
</dbReference>
<dbReference type="CDD" id="cd04301">
    <property type="entry name" value="NAT_SF"/>
    <property type="match status" value="2"/>
</dbReference>
<dbReference type="InterPro" id="IPR000182">
    <property type="entry name" value="GNAT_dom"/>
</dbReference>
<proteinExistence type="predicted"/>
<dbReference type="Proteomes" id="UP001501588">
    <property type="component" value="Unassembled WGS sequence"/>
</dbReference>
<accession>A0ABP3PJF5</accession>
<protein>
    <recommendedName>
        <fullName evidence="3">N-acetyltransferase domain-containing protein</fullName>
    </recommendedName>
</protein>
<keyword evidence="2" id="KW-0012">Acyltransferase</keyword>
<gene>
    <name evidence="4" type="ORF">GCM10009416_03760</name>
</gene>
<keyword evidence="5" id="KW-1185">Reference proteome</keyword>
<evidence type="ECO:0000256" key="2">
    <source>
        <dbReference type="ARBA" id="ARBA00023315"/>
    </source>
</evidence>
<evidence type="ECO:0000313" key="4">
    <source>
        <dbReference type="EMBL" id="GAA0568771.1"/>
    </source>
</evidence>
<evidence type="ECO:0000313" key="5">
    <source>
        <dbReference type="Proteomes" id="UP001501588"/>
    </source>
</evidence>
<evidence type="ECO:0000256" key="1">
    <source>
        <dbReference type="ARBA" id="ARBA00022679"/>
    </source>
</evidence>
<dbReference type="InterPro" id="IPR050832">
    <property type="entry name" value="Bact_Acetyltransf"/>
</dbReference>
<keyword evidence="1" id="KW-0808">Transferase</keyword>
<dbReference type="RefSeq" id="WP_343893433.1">
    <property type="nucleotide sequence ID" value="NZ_BAAAFZ010000006.1"/>
</dbReference>
<dbReference type="PROSITE" id="PS51186">
    <property type="entry name" value="GNAT"/>
    <property type="match status" value="2"/>
</dbReference>
<name>A0ABP3PJF5_9PROT</name>
<feature type="domain" description="N-acetyltransferase" evidence="3">
    <location>
        <begin position="3"/>
        <end position="160"/>
    </location>
</feature>
<dbReference type="Gene3D" id="3.40.630.30">
    <property type="match status" value="2"/>
</dbReference>
<organism evidence="4 5">
    <name type="scientific">Craurococcus roseus</name>
    <dbReference type="NCBI Taxonomy" id="77585"/>
    <lineage>
        <taxon>Bacteria</taxon>
        <taxon>Pseudomonadati</taxon>
        <taxon>Pseudomonadota</taxon>
        <taxon>Alphaproteobacteria</taxon>
        <taxon>Acetobacterales</taxon>
        <taxon>Acetobacteraceae</taxon>
        <taxon>Craurococcus</taxon>
    </lineage>
</organism>
<dbReference type="PANTHER" id="PTHR43877">
    <property type="entry name" value="AMINOALKYLPHOSPHONATE N-ACETYLTRANSFERASE-RELATED-RELATED"/>
    <property type="match status" value="1"/>
</dbReference>
<dbReference type="PANTHER" id="PTHR43877:SF2">
    <property type="entry name" value="AMINOALKYLPHOSPHONATE N-ACETYLTRANSFERASE-RELATED"/>
    <property type="match status" value="1"/>
</dbReference>
<evidence type="ECO:0000259" key="3">
    <source>
        <dbReference type="PROSITE" id="PS51186"/>
    </source>
</evidence>
<reference evidence="5" key="1">
    <citation type="journal article" date="2019" name="Int. J. Syst. Evol. Microbiol.">
        <title>The Global Catalogue of Microorganisms (GCM) 10K type strain sequencing project: providing services to taxonomists for standard genome sequencing and annotation.</title>
        <authorList>
            <consortium name="The Broad Institute Genomics Platform"/>
            <consortium name="The Broad Institute Genome Sequencing Center for Infectious Disease"/>
            <person name="Wu L."/>
            <person name="Ma J."/>
        </authorList>
    </citation>
    <scope>NUCLEOTIDE SEQUENCE [LARGE SCALE GENOMIC DNA]</scope>
    <source>
        <strain evidence="5">JCM 9933</strain>
    </source>
</reference>